<accession>A0A0F9A3Z5</accession>
<sequence length="270" mass="29660">MVWMGMAIYGIGRYIEELRRIILIILFFLAFNGCSSPMDGPRVIYLDGAGWYSGDGPVRNGLQRAGFAGPVERFGWQSLLGPLHDHLTAGEHHPKVMELSRRISKLRKANPEGRLILIGFSAGTSIIVSALEELPTDVKVDYVVLLSPSVSSKHNLSKALRHVKYRLYATHSSHDSLLTVVASAGLERGHPAGQTGFIVPSDLTDYERDLYGKVVNLPWRPGYAAYGWDGGHVSVTSSDFICVVVAPRILEELPHPLDRPITARGTAGYE</sequence>
<proteinExistence type="predicted"/>
<dbReference type="SUPFAM" id="SSF53474">
    <property type="entry name" value="alpha/beta-Hydrolases"/>
    <property type="match status" value="1"/>
</dbReference>
<dbReference type="Gene3D" id="3.40.50.1820">
    <property type="entry name" value="alpha/beta hydrolase"/>
    <property type="match status" value="1"/>
</dbReference>
<dbReference type="AlphaFoldDB" id="A0A0F9A3Z5"/>
<comment type="caution">
    <text evidence="1">The sequence shown here is derived from an EMBL/GenBank/DDBJ whole genome shotgun (WGS) entry which is preliminary data.</text>
</comment>
<evidence type="ECO:0000313" key="1">
    <source>
        <dbReference type="EMBL" id="KKL04279.1"/>
    </source>
</evidence>
<gene>
    <name evidence="1" type="ORF">LCGC14_2617660</name>
</gene>
<organism evidence="1">
    <name type="scientific">marine sediment metagenome</name>
    <dbReference type="NCBI Taxonomy" id="412755"/>
    <lineage>
        <taxon>unclassified sequences</taxon>
        <taxon>metagenomes</taxon>
        <taxon>ecological metagenomes</taxon>
    </lineage>
</organism>
<evidence type="ECO:0008006" key="2">
    <source>
        <dbReference type="Google" id="ProtNLM"/>
    </source>
</evidence>
<reference evidence="1" key="1">
    <citation type="journal article" date="2015" name="Nature">
        <title>Complex archaea that bridge the gap between prokaryotes and eukaryotes.</title>
        <authorList>
            <person name="Spang A."/>
            <person name="Saw J.H."/>
            <person name="Jorgensen S.L."/>
            <person name="Zaremba-Niedzwiedzka K."/>
            <person name="Martijn J."/>
            <person name="Lind A.E."/>
            <person name="van Eijk R."/>
            <person name="Schleper C."/>
            <person name="Guy L."/>
            <person name="Ettema T.J."/>
        </authorList>
    </citation>
    <scope>NUCLEOTIDE SEQUENCE</scope>
</reference>
<protein>
    <recommendedName>
        <fullName evidence="2">Bacterial virulence domain-containing protein</fullName>
    </recommendedName>
</protein>
<name>A0A0F9A3Z5_9ZZZZ</name>
<dbReference type="EMBL" id="LAZR01044590">
    <property type="protein sequence ID" value="KKL04279.1"/>
    <property type="molecule type" value="Genomic_DNA"/>
</dbReference>
<dbReference type="InterPro" id="IPR029058">
    <property type="entry name" value="AB_hydrolase_fold"/>
</dbReference>